<reference evidence="2 3" key="1">
    <citation type="submission" date="2015-01" db="EMBL/GenBank/DDBJ databases">
        <title>Genome of allotetraploid Gossypium barbadense reveals genomic plasticity and fiber elongation in cotton evolution.</title>
        <authorList>
            <person name="Chen X."/>
            <person name="Liu X."/>
            <person name="Zhao B."/>
            <person name="Zheng H."/>
            <person name="Hu Y."/>
            <person name="Lu G."/>
            <person name="Yang C."/>
            <person name="Chen J."/>
            <person name="Shan C."/>
            <person name="Zhang L."/>
            <person name="Zhou Y."/>
            <person name="Wang L."/>
            <person name="Guo W."/>
            <person name="Bai Y."/>
            <person name="Ruan J."/>
            <person name="Shangguan X."/>
            <person name="Mao Y."/>
            <person name="Jiang J."/>
            <person name="Zhu Y."/>
            <person name="Lei J."/>
            <person name="Kang H."/>
            <person name="Chen S."/>
            <person name="He X."/>
            <person name="Wang R."/>
            <person name="Wang Y."/>
            <person name="Chen J."/>
            <person name="Wang L."/>
            <person name="Yu S."/>
            <person name="Wang B."/>
            <person name="Wei J."/>
            <person name="Song S."/>
            <person name="Lu X."/>
            <person name="Gao Z."/>
            <person name="Gu W."/>
            <person name="Deng X."/>
            <person name="Ma D."/>
            <person name="Wang S."/>
            <person name="Liang W."/>
            <person name="Fang L."/>
            <person name="Cai C."/>
            <person name="Zhu X."/>
            <person name="Zhou B."/>
            <person name="Zhang Y."/>
            <person name="Chen Z."/>
            <person name="Xu S."/>
            <person name="Zhu R."/>
            <person name="Wang S."/>
            <person name="Zhang T."/>
            <person name="Zhao G."/>
        </authorList>
    </citation>
    <scope>NUCLEOTIDE SEQUENCE [LARGE SCALE GENOMIC DNA]</scope>
    <source>
        <strain evidence="3">cv. Xinhai21</strain>
        <tissue evidence="2">Leaf</tissue>
    </source>
</reference>
<dbReference type="OrthoDB" id="1929441at2759"/>
<gene>
    <name evidence="2" type="ORF">GOBAR_AA04409</name>
</gene>
<evidence type="ECO:0000256" key="1">
    <source>
        <dbReference type="SAM" id="MobiDB-lite"/>
    </source>
</evidence>
<feature type="region of interest" description="Disordered" evidence="1">
    <location>
        <begin position="156"/>
        <end position="175"/>
    </location>
</feature>
<dbReference type="AlphaFoldDB" id="A0A2P5YKM4"/>
<dbReference type="EMBL" id="KZ663061">
    <property type="protein sequence ID" value="PPS16160.1"/>
    <property type="molecule type" value="Genomic_DNA"/>
</dbReference>
<name>A0A2P5YKM4_GOSBA</name>
<accession>A0A2P5YKM4</accession>
<dbReference type="Proteomes" id="UP000239757">
    <property type="component" value="Unassembled WGS sequence"/>
</dbReference>
<dbReference type="PANTHER" id="PTHR35767">
    <property type="entry name" value="HAPLESS PROTEIN"/>
    <property type="match status" value="1"/>
</dbReference>
<organism evidence="2 3">
    <name type="scientific">Gossypium barbadense</name>
    <name type="common">Sea Island cotton</name>
    <name type="synonym">Hibiscus barbadensis</name>
    <dbReference type="NCBI Taxonomy" id="3634"/>
    <lineage>
        <taxon>Eukaryota</taxon>
        <taxon>Viridiplantae</taxon>
        <taxon>Streptophyta</taxon>
        <taxon>Embryophyta</taxon>
        <taxon>Tracheophyta</taxon>
        <taxon>Spermatophyta</taxon>
        <taxon>Magnoliopsida</taxon>
        <taxon>eudicotyledons</taxon>
        <taxon>Gunneridae</taxon>
        <taxon>Pentapetalae</taxon>
        <taxon>rosids</taxon>
        <taxon>malvids</taxon>
        <taxon>Malvales</taxon>
        <taxon>Malvaceae</taxon>
        <taxon>Malvoideae</taxon>
        <taxon>Gossypium</taxon>
    </lineage>
</organism>
<sequence>MVIELEVDYEGTRGLDVLDNRYVHGRSNTKLTRSNLLRSWCTSKLGLPRSGLKEYKTKSLPNQSWCVERYLSKECHSSPTLPPLPRKFEKFLYCRDYVFTARGKDIKKNWPFSPKNLQLCLKHGLKDPLPPFQPLDTVRNLSIERCVVETNPFEKQNIRKSGEEPSGSNDHVVLESSNDAHSNHNLAGTCIDNSSCRSGEHGSGLPSTTASVSQSDIDSVLINKQSSLPLETDTSVEASAEVQATGKIRKTENTTRPSGKKCRLRLVAHLLL</sequence>
<evidence type="ECO:0000313" key="3">
    <source>
        <dbReference type="Proteomes" id="UP000239757"/>
    </source>
</evidence>
<proteinExistence type="predicted"/>
<dbReference type="PANTHER" id="PTHR35767:SF1">
    <property type="entry name" value="HAPLESS PROTEIN"/>
    <property type="match status" value="1"/>
</dbReference>
<protein>
    <submittedName>
        <fullName evidence="2">Uncharacterized protein</fullName>
    </submittedName>
</protein>
<evidence type="ECO:0000313" key="2">
    <source>
        <dbReference type="EMBL" id="PPS16160.1"/>
    </source>
</evidence>